<feature type="domain" description="ADAMTS cysteine-rich" evidence="8">
    <location>
        <begin position="14"/>
        <end position="52"/>
    </location>
</feature>
<evidence type="ECO:0000256" key="3">
    <source>
        <dbReference type="ARBA" id="ARBA00022833"/>
    </source>
</evidence>
<keyword evidence="7" id="KW-1133">Transmembrane helix</keyword>
<evidence type="ECO:0000259" key="8">
    <source>
        <dbReference type="Pfam" id="PF17771"/>
    </source>
</evidence>
<keyword evidence="7" id="KW-0812">Transmembrane</keyword>
<dbReference type="AlphaFoldDB" id="A0A6J8E232"/>
<keyword evidence="4" id="KW-1015">Disulfide bond</keyword>
<sequence length="749" mass="83546">MPLLNLVIYGYNFDNICTGLWCSTGGSSLSLVIPADGTTCGNNMWCAGYSCVNDLLAPSVTERCMFGDTPFTPINGESCESYIKSQPWQCYVEDNFNKCCQSCLNHRTNDDECIFGDIGDCSSLSPRDCYTTALENQCCRFCQQHRTDIHDCRYGDKSSGCMEMLCPYYVHPEWCCETCHNHMFPTSSTTVATTTNIDCLYGDLWQGCMENLCPFYVNPQGCCHTCRQYLVNRNVTTTTPATTTTKPTTVTTTPTTTTKTNTTPTTKISTTTTPRTKISTTTPTTTTSITTTTNPTTAPTTSKTTITPTTTPTTSTSTSTTPTTTTTPTTEPTTKSTTTTITSTTTTPTTTTPTTTTAPTTTTPATSTSTLASFTESITKSATTSESLSPASLVSDTKDKWIIPVISVLGGMCLLLLCIVLVLTQYRRRNGGRLRSQMQPDRQAILRESPVWQTIETDEQIFENQGFQPEDNHNVVQKGTFISFNVSRPGYPDCNRPVSAVEETLAETTVDKPVGQISKTYGLSMENESRLSSIIEDRQMQQNGAVISETKTSVPKRSESDRTVRIQTSTPRYEKKDSPRKIIEKTRATSLRRHASDSIIEGSVLDRRLHLRDRWLKEQQMRNLKQQQYMRGEVSPRHRQQNIQSRGHAFQAVNKVESPRAYYTTGEEYLLVTPRQQAHRSPRLQSTPRSPRHNKPMQSDAHGTSPGKPVVVYTEGYEPVMLYPNQHSLNRKRKKDRVRINRSGYFTDL</sequence>
<evidence type="ECO:0000313" key="10">
    <source>
        <dbReference type="Proteomes" id="UP000507470"/>
    </source>
</evidence>
<organism evidence="9 10">
    <name type="scientific">Mytilus coruscus</name>
    <name type="common">Sea mussel</name>
    <dbReference type="NCBI Taxonomy" id="42192"/>
    <lineage>
        <taxon>Eukaryota</taxon>
        <taxon>Metazoa</taxon>
        <taxon>Spiralia</taxon>
        <taxon>Lophotrochozoa</taxon>
        <taxon>Mollusca</taxon>
        <taxon>Bivalvia</taxon>
        <taxon>Autobranchia</taxon>
        <taxon>Pteriomorphia</taxon>
        <taxon>Mytilida</taxon>
        <taxon>Mytiloidea</taxon>
        <taxon>Mytilidae</taxon>
        <taxon>Mytilinae</taxon>
        <taxon>Mytilus</taxon>
    </lineage>
</organism>
<keyword evidence="7" id="KW-0472">Membrane</keyword>
<dbReference type="GO" id="GO:0046872">
    <property type="term" value="F:metal ion binding"/>
    <property type="evidence" value="ECO:0007669"/>
    <property type="project" value="UniProtKB-KW"/>
</dbReference>
<keyword evidence="10" id="KW-1185">Reference proteome</keyword>
<keyword evidence="3" id="KW-0862">Zinc</keyword>
<evidence type="ECO:0000256" key="7">
    <source>
        <dbReference type="SAM" id="Phobius"/>
    </source>
</evidence>
<dbReference type="Pfam" id="PF17771">
    <property type="entry name" value="ADAMTS_CR_2"/>
    <property type="match status" value="1"/>
</dbReference>
<evidence type="ECO:0000256" key="4">
    <source>
        <dbReference type="ARBA" id="ARBA00023157"/>
    </source>
</evidence>
<dbReference type="EMBL" id="CACVKT020008335">
    <property type="protein sequence ID" value="CAC5414196.1"/>
    <property type="molecule type" value="Genomic_DNA"/>
</dbReference>
<evidence type="ECO:0000256" key="2">
    <source>
        <dbReference type="ARBA" id="ARBA00022801"/>
    </source>
</evidence>
<gene>
    <name evidence="9" type="ORF">MCOR_47034</name>
</gene>
<accession>A0A6J8E232</accession>
<dbReference type="GO" id="GO:0016787">
    <property type="term" value="F:hydrolase activity"/>
    <property type="evidence" value="ECO:0007669"/>
    <property type="project" value="UniProtKB-KW"/>
</dbReference>
<keyword evidence="5" id="KW-0325">Glycoprotein</keyword>
<evidence type="ECO:0000256" key="5">
    <source>
        <dbReference type="ARBA" id="ARBA00023180"/>
    </source>
</evidence>
<feature type="region of interest" description="Disordered" evidence="6">
    <location>
        <begin position="242"/>
        <end position="369"/>
    </location>
</feature>
<protein>
    <recommendedName>
        <fullName evidence="8">ADAMTS cysteine-rich domain-containing protein</fullName>
    </recommendedName>
</protein>
<evidence type="ECO:0000256" key="6">
    <source>
        <dbReference type="SAM" id="MobiDB-lite"/>
    </source>
</evidence>
<feature type="region of interest" description="Disordered" evidence="6">
    <location>
        <begin position="728"/>
        <end position="749"/>
    </location>
</feature>
<evidence type="ECO:0000313" key="9">
    <source>
        <dbReference type="EMBL" id="CAC5414196.1"/>
    </source>
</evidence>
<reference evidence="9 10" key="1">
    <citation type="submission" date="2020-06" db="EMBL/GenBank/DDBJ databases">
        <authorList>
            <person name="Li R."/>
            <person name="Bekaert M."/>
        </authorList>
    </citation>
    <scope>NUCLEOTIDE SEQUENCE [LARGE SCALE GENOMIC DNA]</scope>
    <source>
        <strain evidence="10">wild</strain>
    </source>
</reference>
<name>A0A6J8E232_MYTCO</name>
<proteinExistence type="predicted"/>
<dbReference type="Gene3D" id="3.40.1620.60">
    <property type="match status" value="1"/>
</dbReference>
<feature type="region of interest" description="Disordered" evidence="6">
    <location>
        <begin position="627"/>
        <end position="646"/>
    </location>
</feature>
<keyword evidence="1" id="KW-0479">Metal-binding</keyword>
<feature type="transmembrane region" description="Helical" evidence="7">
    <location>
        <begin position="401"/>
        <end position="423"/>
    </location>
</feature>
<evidence type="ECO:0000256" key="1">
    <source>
        <dbReference type="ARBA" id="ARBA00022723"/>
    </source>
</evidence>
<dbReference type="Proteomes" id="UP000507470">
    <property type="component" value="Unassembled WGS sequence"/>
</dbReference>
<dbReference type="OrthoDB" id="6114230at2759"/>
<keyword evidence="2" id="KW-0378">Hydrolase</keyword>
<feature type="region of interest" description="Disordered" evidence="6">
    <location>
        <begin position="673"/>
        <end position="709"/>
    </location>
</feature>
<dbReference type="InterPro" id="IPR041645">
    <property type="entry name" value="ADAMTS_CR_2"/>
</dbReference>